<keyword evidence="3" id="KW-1185">Reference proteome</keyword>
<organism evidence="2 3">
    <name type="scientific">Hominiventricola filiformis</name>
    <dbReference type="NCBI Taxonomy" id="2885352"/>
    <lineage>
        <taxon>Bacteria</taxon>
        <taxon>Bacillati</taxon>
        <taxon>Bacillota</taxon>
        <taxon>Clostridia</taxon>
        <taxon>Lachnospirales</taxon>
        <taxon>Lachnospiraceae</taxon>
        <taxon>Hominiventricola</taxon>
    </lineage>
</organism>
<dbReference type="NCBIfam" id="TIGR02122">
    <property type="entry name" value="TRAP_TAXI"/>
    <property type="match status" value="1"/>
</dbReference>
<dbReference type="Gene3D" id="3.40.190.10">
    <property type="entry name" value="Periplasmic binding protein-like II"/>
    <property type="match status" value="2"/>
</dbReference>
<evidence type="ECO:0000313" key="2">
    <source>
        <dbReference type="EMBL" id="MCC2126071.1"/>
    </source>
</evidence>
<dbReference type="Pfam" id="PF16868">
    <property type="entry name" value="NMT1_3"/>
    <property type="match status" value="1"/>
</dbReference>
<gene>
    <name evidence="2" type="ORF">LKD36_07755</name>
</gene>
<protein>
    <submittedName>
        <fullName evidence="2">TAXI family TRAP transporter solute-binding subunit</fullName>
    </submittedName>
</protein>
<comment type="caution">
    <text evidence="2">The sequence shown here is derived from an EMBL/GenBank/DDBJ whole genome shotgun (WGS) entry which is preliminary data.</text>
</comment>
<dbReference type="Proteomes" id="UP001198220">
    <property type="component" value="Unassembled WGS sequence"/>
</dbReference>
<keyword evidence="1" id="KW-0732">Signal</keyword>
<dbReference type="PROSITE" id="PS51257">
    <property type="entry name" value="PROKAR_LIPOPROTEIN"/>
    <property type="match status" value="1"/>
</dbReference>
<feature type="chain" id="PRO_5042086887" evidence="1">
    <location>
        <begin position="24"/>
        <end position="323"/>
    </location>
</feature>
<dbReference type="SUPFAM" id="SSF53850">
    <property type="entry name" value="Periplasmic binding protein-like II"/>
    <property type="match status" value="1"/>
</dbReference>
<reference evidence="2 3" key="1">
    <citation type="submission" date="2021-10" db="EMBL/GenBank/DDBJ databases">
        <title>Anaerobic single-cell dispensing facilitates the cultivation of human gut bacteria.</title>
        <authorList>
            <person name="Afrizal A."/>
        </authorList>
    </citation>
    <scope>NUCLEOTIDE SEQUENCE [LARGE SCALE GENOMIC DNA]</scope>
    <source>
        <strain evidence="2 3">CLA-AA-H276</strain>
    </source>
</reference>
<dbReference type="InterPro" id="IPR011852">
    <property type="entry name" value="TRAP_TAXI"/>
</dbReference>
<feature type="signal peptide" evidence="1">
    <location>
        <begin position="1"/>
        <end position="23"/>
    </location>
</feature>
<dbReference type="PANTHER" id="PTHR42941">
    <property type="entry name" value="SLL1037 PROTEIN"/>
    <property type="match status" value="1"/>
</dbReference>
<proteinExistence type="predicted"/>
<sequence>MKTKQLFAVGMAALMLMGCGSSAGRIRFGAAGLGGMYQVFGDAFAKLAEEGEGTDPIEVRTTAGSAANIRLLSEDYVQMAIAQADMAEDAYAGTGVFADGESYANFSAVAGLYTEACQVAVRADSEIASIEDLQGKTVSIGEEESGTEQNARQILEAYGLGDRLVEMKYFTYTEAADALQKGEIDAMFCTAGVQTTVLEELTRQCEIRFLNVDGEGAGRLLSAYPAYETYVIPADTYSGQTEEVSTVGVRALLLASDKLSAKTVKQITGLLFGNSQKLQYALPLDLVLDESSSTDGISIPFHPGAADYYKECGIDVTTKEGNK</sequence>
<dbReference type="PANTHER" id="PTHR42941:SF1">
    <property type="entry name" value="SLL1037 PROTEIN"/>
    <property type="match status" value="1"/>
</dbReference>
<dbReference type="CDD" id="cd13567">
    <property type="entry name" value="PBP2_TtGluBP"/>
    <property type="match status" value="1"/>
</dbReference>
<dbReference type="EMBL" id="JAJEPS010000006">
    <property type="protein sequence ID" value="MCC2126071.1"/>
    <property type="molecule type" value="Genomic_DNA"/>
</dbReference>
<dbReference type="RefSeq" id="WP_308459242.1">
    <property type="nucleotide sequence ID" value="NZ_JAJEPS010000006.1"/>
</dbReference>
<dbReference type="AlphaFoldDB" id="A0AAE3A9M0"/>
<name>A0AAE3A9M0_9FIRM</name>
<evidence type="ECO:0000256" key="1">
    <source>
        <dbReference type="SAM" id="SignalP"/>
    </source>
</evidence>
<accession>A0AAE3A9M0</accession>
<evidence type="ECO:0000313" key="3">
    <source>
        <dbReference type="Proteomes" id="UP001198220"/>
    </source>
</evidence>